<dbReference type="AlphaFoldDB" id="A0A183CXK2"/>
<organism evidence="4">
    <name type="scientific">Gongylonema pulchrum</name>
    <dbReference type="NCBI Taxonomy" id="637853"/>
    <lineage>
        <taxon>Eukaryota</taxon>
        <taxon>Metazoa</taxon>
        <taxon>Ecdysozoa</taxon>
        <taxon>Nematoda</taxon>
        <taxon>Chromadorea</taxon>
        <taxon>Rhabditida</taxon>
        <taxon>Spirurina</taxon>
        <taxon>Spiruromorpha</taxon>
        <taxon>Spiruroidea</taxon>
        <taxon>Gongylonematidae</taxon>
        <taxon>Gongylonema</taxon>
    </lineage>
</organism>
<evidence type="ECO:0000256" key="1">
    <source>
        <dbReference type="SAM" id="MobiDB-lite"/>
    </source>
</evidence>
<feature type="region of interest" description="Disordered" evidence="1">
    <location>
        <begin position="1"/>
        <end position="35"/>
    </location>
</feature>
<accession>A0A183CXK2</accession>
<gene>
    <name evidence="2" type="ORF">GPUH_LOCUS1193</name>
</gene>
<proteinExistence type="predicted"/>
<evidence type="ECO:0000313" key="4">
    <source>
        <dbReference type="WBParaSite" id="GPUH_0000119301-mRNA-1"/>
    </source>
</evidence>
<reference evidence="2 3" key="2">
    <citation type="submission" date="2018-11" db="EMBL/GenBank/DDBJ databases">
        <authorList>
            <consortium name="Pathogen Informatics"/>
        </authorList>
    </citation>
    <scope>NUCLEOTIDE SEQUENCE [LARGE SCALE GENOMIC DNA]</scope>
</reference>
<keyword evidence="3" id="KW-1185">Reference proteome</keyword>
<evidence type="ECO:0000313" key="3">
    <source>
        <dbReference type="Proteomes" id="UP000271098"/>
    </source>
</evidence>
<dbReference type="WBParaSite" id="GPUH_0000119301-mRNA-1">
    <property type="protein sequence ID" value="GPUH_0000119301-mRNA-1"/>
    <property type="gene ID" value="GPUH_0000119301"/>
</dbReference>
<dbReference type="OrthoDB" id="5868887at2759"/>
<dbReference type="EMBL" id="UYRT01001372">
    <property type="protein sequence ID" value="VDK29563.1"/>
    <property type="molecule type" value="Genomic_DNA"/>
</dbReference>
<reference evidence="4" key="1">
    <citation type="submission" date="2016-06" db="UniProtKB">
        <authorList>
            <consortium name="WormBaseParasite"/>
        </authorList>
    </citation>
    <scope>IDENTIFICATION</scope>
</reference>
<name>A0A183CXK2_9BILA</name>
<evidence type="ECO:0000313" key="2">
    <source>
        <dbReference type="EMBL" id="VDK29563.1"/>
    </source>
</evidence>
<dbReference type="Proteomes" id="UP000271098">
    <property type="component" value="Unassembled WGS sequence"/>
</dbReference>
<sequence length="180" mass="20263">MSAALQNSESNGLVPLPLQGTNDEDSNRNGKSAIDSSEFSGVLQSNLQNCRDTLLDKFENLANQLSAGWKYHITNTEGIREAWLSFEDFYTEICSLGNSINRTRGHSVNSLFSGSQYNQLDENSRTPERCQELLMEKVGAIAGKLLPNWLFAIANTEELAETWNDFERYFQQICVLDRGK</sequence>
<protein>
    <submittedName>
        <fullName evidence="2 4">Uncharacterized protein</fullName>
    </submittedName>
</protein>
<feature type="compositionally biased region" description="Polar residues" evidence="1">
    <location>
        <begin position="1"/>
        <end position="11"/>
    </location>
</feature>